<proteinExistence type="predicted"/>
<comment type="caution">
    <text evidence="2">The sequence shown here is derived from an EMBL/GenBank/DDBJ whole genome shotgun (WGS) entry which is preliminary data.</text>
</comment>
<keyword evidence="3" id="KW-1185">Reference proteome</keyword>
<dbReference type="Proteomes" id="UP000825890">
    <property type="component" value="Unassembled WGS sequence"/>
</dbReference>
<reference evidence="2 3" key="1">
    <citation type="submission" date="2021-01" db="EMBL/GenBank/DDBJ databases">
        <title>Cercospora kikuchii MAFF 305040 whole genome shotgun sequence.</title>
        <authorList>
            <person name="Kashiwa T."/>
            <person name="Suzuki T."/>
        </authorList>
    </citation>
    <scope>NUCLEOTIDE SEQUENCE [LARGE SCALE GENOMIC DNA]</scope>
    <source>
        <strain evidence="2 3">MAFF 305040</strain>
    </source>
</reference>
<dbReference type="RefSeq" id="XP_044663732.1">
    <property type="nucleotide sequence ID" value="XM_044807797.1"/>
</dbReference>
<evidence type="ECO:0000313" key="3">
    <source>
        <dbReference type="Proteomes" id="UP000825890"/>
    </source>
</evidence>
<feature type="domain" description="Thioesterase" evidence="1">
    <location>
        <begin position="125"/>
        <end position="195"/>
    </location>
</feature>
<dbReference type="EMBL" id="BOLY01000009">
    <property type="protein sequence ID" value="GIZ49245.1"/>
    <property type="molecule type" value="Genomic_DNA"/>
</dbReference>
<gene>
    <name evidence="2" type="ORF">CKM354_001227700</name>
</gene>
<protein>
    <recommendedName>
        <fullName evidence="1">Thioesterase domain-containing protein</fullName>
    </recommendedName>
</protein>
<dbReference type="PANTHER" id="PTHR47260">
    <property type="entry name" value="UPF0644 PROTEIN PB2B4.06"/>
    <property type="match status" value="1"/>
</dbReference>
<evidence type="ECO:0000259" key="1">
    <source>
        <dbReference type="Pfam" id="PF03061"/>
    </source>
</evidence>
<dbReference type="GeneID" id="68297852"/>
<dbReference type="Pfam" id="PF03061">
    <property type="entry name" value="4HBT"/>
    <property type="match status" value="1"/>
</dbReference>
<accession>A0A9P3FLQ9</accession>
<dbReference type="InterPro" id="IPR052061">
    <property type="entry name" value="PTE-AB_protein"/>
</dbReference>
<evidence type="ECO:0000313" key="2">
    <source>
        <dbReference type="EMBL" id="GIZ49245.1"/>
    </source>
</evidence>
<dbReference type="OrthoDB" id="506431at2759"/>
<dbReference type="AlphaFoldDB" id="A0A9P3FLQ9"/>
<dbReference type="CDD" id="cd03443">
    <property type="entry name" value="PaaI_thioesterase"/>
    <property type="match status" value="1"/>
</dbReference>
<dbReference type="InterPro" id="IPR006683">
    <property type="entry name" value="Thioestr_dom"/>
</dbReference>
<sequence length="241" mass="26159">MAHSKSIRAVDARVDPRKLFRNAKLASELPSEYLGDFDDLEWVQAIIRDPAWEEIVYPSRTITRNSTTQSLFSRTFATLDTLRACQAFARTHDAQSGEKSEASVHKKEEAIVIVSLGRGLDGHPGLAHGGTIAALFDECLGVGAVRVLTRPSMTGQLTIKYKAPVPTPSKGVVLVRCSLSKHEGRKAWVSGTMEDGMGKVYAESEALFTGWSMDGSFFVAMPSGRCPAGWTANGVSAGRHY</sequence>
<dbReference type="PANTHER" id="PTHR47260:SF3">
    <property type="entry name" value="THIOESTERASE FAMILY PROTEIN (AFU_ORTHOLOGUE AFUA_7G03960)"/>
    <property type="match status" value="1"/>
</dbReference>
<dbReference type="Gene3D" id="3.10.129.10">
    <property type="entry name" value="Hotdog Thioesterase"/>
    <property type="match status" value="1"/>
</dbReference>
<name>A0A9P3FLQ9_9PEZI</name>
<dbReference type="InterPro" id="IPR029069">
    <property type="entry name" value="HotDog_dom_sf"/>
</dbReference>
<dbReference type="SUPFAM" id="SSF54637">
    <property type="entry name" value="Thioesterase/thiol ester dehydrase-isomerase"/>
    <property type="match status" value="1"/>
</dbReference>
<organism evidence="2 3">
    <name type="scientific">Cercospora kikuchii</name>
    <dbReference type="NCBI Taxonomy" id="84275"/>
    <lineage>
        <taxon>Eukaryota</taxon>
        <taxon>Fungi</taxon>
        <taxon>Dikarya</taxon>
        <taxon>Ascomycota</taxon>
        <taxon>Pezizomycotina</taxon>
        <taxon>Dothideomycetes</taxon>
        <taxon>Dothideomycetidae</taxon>
        <taxon>Mycosphaerellales</taxon>
        <taxon>Mycosphaerellaceae</taxon>
        <taxon>Cercospora</taxon>
    </lineage>
</organism>